<organism evidence="2 3">
    <name type="scientific">Cardamine amara subsp. amara</name>
    <dbReference type="NCBI Taxonomy" id="228776"/>
    <lineage>
        <taxon>Eukaryota</taxon>
        <taxon>Viridiplantae</taxon>
        <taxon>Streptophyta</taxon>
        <taxon>Embryophyta</taxon>
        <taxon>Tracheophyta</taxon>
        <taxon>Spermatophyta</taxon>
        <taxon>Magnoliopsida</taxon>
        <taxon>eudicotyledons</taxon>
        <taxon>Gunneridae</taxon>
        <taxon>Pentapetalae</taxon>
        <taxon>rosids</taxon>
        <taxon>malvids</taxon>
        <taxon>Brassicales</taxon>
        <taxon>Brassicaceae</taxon>
        <taxon>Cardamineae</taxon>
        <taxon>Cardamine</taxon>
    </lineage>
</organism>
<gene>
    <name evidence="2" type="ORF">V5N11_029504</name>
</gene>
<accession>A0ABD1ACW7</accession>
<dbReference type="EMBL" id="JBANAX010000541">
    <property type="protein sequence ID" value="KAL1204308.1"/>
    <property type="molecule type" value="Genomic_DNA"/>
</dbReference>
<dbReference type="InterPro" id="IPR022087">
    <property type="entry name" value="DA1-like_dom"/>
</dbReference>
<sequence length="195" mass="21860">MQDCQYEVVTRGICLSEAQNVISVSKGPRMGPSKQLMGMDTESQWVDRECEVSAILILYGLPRLLTGYILAHEMMHAYLRLNGYRNLNIVLEEGLCQVLGHMWLESTADATEASSSSSPTPAANASKKGEWSDFEKKLVDFCKNQIETDDSPVYGAGFRIVNCMVAKSSLQETLKEILRRSRKRFQIQSSESARL</sequence>
<evidence type="ECO:0000313" key="3">
    <source>
        <dbReference type="Proteomes" id="UP001558713"/>
    </source>
</evidence>
<dbReference type="AlphaFoldDB" id="A0ABD1ACW7"/>
<dbReference type="InterPro" id="IPR045218">
    <property type="entry name" value="DA1-like"/>
</dbReference>
<dbReference type="Pfam" id="PF12315">
    <property type="entry name" value="DA1-like"/>
    <property type="match status" value="1"/>
</dbReference>
<evidence type="ECO:0000313" key="2">
    <source>
        <dbReference type="EMBL" id="KAL1204308.1"/>
    </source>
</evidence>
<proteinExistence type="predicted"/>
<keyword evidence="3" id="KW-1185">Reference proteome</keyword>
<dbReference type="Proteomes" id="UP001558713">
    <property type="component" value="Unassembled WGS sequence"/>
</dbReference>
<dbReference type="PANTHER" id="PTHR24209">
    <property type="entry name" value="PROTEIN DA1-RELATED 2"/>
    <property type="match status" value="1"/>
</dbReference>
<dbReference type="PANTHER" id="PTHR24209:SF28">
    <property type="entry name" value="PROTEIN DA1-RELATED 4-RELATED"/>
    <property type="match status" value="1"/>
</dbReference>
<name>A0ABD1ACW7_CARAN</name>
<protein>
    <submittedName>
        <fullName evidence="2">Protein DA1-related 6</fullName>
    </submittedName>
</protein>
<feature type="domain" description="Protein DA1-like" evidence="1">
    <location>
        <begin position="3"/>
        <end position="178"/>
    </location>
</feature>
<comment type="caution">
    <text evidence="2">The sequence shown here is derived from an EMBL/GenBank/DDBJ whole genome shotgun (WGS) entry which is preliminary data.</text>
</comment>
<reference evidence="2 3" key="1">
    <citation type="submission" date="2024-04" db="EMBL/GenBank/DDBJ databases">
        <title>Genome assembly C_amara_ONT_v2.</title>
        <authorList>
            <person name="Yant L."/>
            <person name="Moore C."/>
            <person name="Slenker M."/>
        </authorList>
    </citation>
    <scope>NUCLEOTIDE SEQUENCE [LARGE SCALE GENOMIC DNA]</scope>
    <source>
        <tissue evidence="2">Leaf</tissue>
    </source>
</reference>
<evidence type="ECO:0000259" key="1">
    <source>
        <dbReference type="Pfam" id="PF12315"/>
    </source>
</evidence>